<dbReference type="Pfam" id="PF20419">
    <property type="entry name" value="DUF6701"/>
    <property type="match status" value="1"/>
</dbReference>
<gene>
    <name evidence="3" type="ORF">GCM10007071_30450</name>
</gene>
<feature type="region of interest" description="Disordered" evidence="1">
    <location>
        <begin position="49"/>
        <end position="80"/>
    </location>
</feature>
<feature type="compositionally biased region" description="Low complexity" evidence="1">
    <location>
        <begin position="59"/>
        <end position="69"/>
    </location>
</feature>
<dbReference type="EMBL" id="BMXV01000007">
    <property type="protein sequence ID" value="GGY80992.1"/>
    <property type="molecule type" value="Genomic_DNA"/>
</dbReference>
<dbReference type="SUPFAM" id="SSF49899">
    <property type="entry name" value="Concanavalin A-like lectins/glucanases"/>
    <property type="match status" value="2"/>
</dbReference>
<dbReference type="InterPro" id="IPR046524">
    <property type="entry name" value="DUF6701"/>
</dbReference>
<reference evidence="4" key="1">
    <citation type="journal article" date="2019" name="Int. J. Syst. Evol. Microbiol.">
        <title>The Global Catalogue of Microorganisms (GCM) 10K type strain sequencing project: providing services to taxonomists for standard genome sequencing and annotation.</title>
        <authorList>
            <consortium name="The Broad Institute Genomics Platform"/>
            <consortium name="The Broad Institute Genome Sequencing Center for Infectious Disease"/>
            <person name="Wu L."/>
            <person name="Ma J."/>
        </authorList>
    </citation>
    <scope>NUCLEOTIDE SEQUENCE [LARGE SCALE GENOMIC DNA]</scope>
    <source>
        <strain evidence="4">KCTC 22280</strain>
    </source>
</reference>
<evidence type="ECO:0000256" key="1">
    <source>
        <dbReference type="SAM" id="MobiDB-lite"/>
    </source>
</evidence>
<dbReference type="InterPro" id="IPR013320">
    <property type="entry name" value="ConA-like_dom_sf"/>
</dbReference>
<dbReference type="Proteomes" id="UP000601597">
    <property type="component" value="Unassembled WGS sequence"/>
</dbReference>
<evidence type="ECO:0000259" key="2">
    <source>
        <dbReference type="Pfam" id="PF20419"/>
    </source>
</evidence>
<evidence type="ECO:0000313" key="4">
    <source>
        <dbReference type="Proteomes" id="UP000601597"/>
    </source>
</evidence>
<keyword evidence="4" id="KW-1185">Reference proteome</keyword>
<protein>
    <recommendedName>
        <fullName evidence="2">DUF6701 domain-containing protein</fullName>
    </recommendedName>
</protein>
<evidence type="ECO:0000313" key="3">
    <source>
        <dbReference type="EMBL" id="GGY80992.1"/>
    </source>
</evidence>
<accession>A0ABQ3BA31</accession>
<dbReference type="Gene3D" id="2.60.120.200">
    <property type="match status" value="2"/>
</dbReference>
<organism evidence="3 4">
    <name type="scientific">Marinobacter zhanjiangensis</name>
    <dbReference type="NCBI Taxonomy" id="578215"/>
    <lineage>
        <taxon>Bacteria</taxon>
        <taxon>Pseudomonadati</taxon>
        <taxon>Pseudomonadota</taxon>
        <taxon>Gammaproteobacteria</taxon>
        <taxon>Pseudomonadales</taxon>
        <taxon>Marinobacteraceae</taxon>
        <taxon>Marinobacter</taxon>
    </lineage>
</organism>
<feature type="domain" description="DUF6701" evidence="2">
    <location>
        <begin position="635"/>
        <end position="1214"/>
    </location>
</feature>
<proteinExistence type="predicted"/>
<sequence>MFKHGIGSTRIMLTPVLLLMSLVITCLPDKAWAQDPAAFWQMDESQWDGTNGEVIDSSGNGNNGTARTAGGDGSLPDTEDAKVCRGGRFRGQGFVEDGVYTDAQHYVDVPDAPELSPQVGDRDLTISGWVKLNSVNGTQTLLHKGEGGTSQEYNVTVADGTLQMTLWNRYGGGQTVSLDSETMVADRWYFFEAQVRPAFSVSGIGRVALRDAGGDLLDEESAYMFFLFDNDYVSAKPFDGRLVLGGVRYGSGSPVNFLDGTLDEVRIHDDWLDGDDLDNLSRETRDCGATGPQTCFNDEFSSGNLSDDWATSVSRGSFTPQIVNGRLRMTESVGNQATAVSYQSPFPGADNLIQVEFDYYAYDGSGADGLAVVFSDASVTPQAGGYGGSLGYAQEPDGSGGFAGGWLGVGLDEYGNFSHDSEGREGGNNERTLDSVAVRGAAPDYEYIADSGELNPGIDSNNDNSPYRYRITIDSRGGQIPVLTVERNGRGTGNQFRTVIQETLTGQPQIPENLLLSLTGSTGGSTNIHELDNLQVCADKVGQVQNLVDHFEIEHSGNALTCQPEEVVIRACDDDNCDVLFTDPVEVTLAPSGWLGGDTFTMTGGVATRSLAITGPGTVTLGVPASDPGTVAFSSTLCDDGTGGFAADQCDLTFFDSGFDISIPDHIANTGVTANIAAVRKDDTTQQCVPGFDNETKDIALWSSYVNPSTGTRNVFVDDNSLPTSSGDTTSLDFDENGEATVGLRYPDVGRVRLNARYEGSGDDAGLVMTGDGTFVARPDHFQLDVPGNPAATSVQDDNAFVAAGEDFEIRVSSINASGDVTPNFGRETPAEDVSLESTLVAPAGGDDPPMSGAFGAFGEDCDGASAADGTACGLFQWPEVGVISVNPTLASGSYLATADVTGNAVSHVGRFVPARFNVNIVEQGEVEPFCSSSTAFTYTGQTSSWRGGAEPLLTVEALNSDGVVTRNYTLEDFQRLSPGSLTRTAGTADESALDTNGDPFPVTASLDLPAMTVVGRGRLQYQFASSDEVTYDKTPQSRVEPFTPDYQIELTQLEDADSVSSPQLPMDLEPDFDFEMRYGRLQLENVYGPETSNLTMPFRVDYYTAAGFVQNTADSCWVYNTANVSLDQSDLSGGSMSVVATSDTLVAGAPAPDAGILLTAPGEGNQGDVRATFSVPAWLTGDYDDNGVLEDPTGLATFGVYRGHDRIIYWREVLD</sequence>
<comment type="caution">
    <text evidence="3">The sequence shown here is derived from an EMBL/GenBank/DDBJ whole genome shotgun (WGS) entry which is preliminary data.</text>
</comment>
<name>A0ABQ3BA31_9GAMM</name>